<dbReference type="RefSeq" id="WP_152349690.1">
    <property type="nucleotide sequence ID" value="NZ_WBSN01000002.1"/>
</dbReference>
<feature type="transmembrane region" description="Helical" evidence="1">
    <location>
        <begin position="21"/>
        <end position="44"/>
    </location>
</feature>
<name>A0A7K3TGA7_9BIFI</name>
<comment type="caution">
    <text evidence="2">The sequence shown here is derived from an EMBL/GenBank/DDBJ whole genome shotgun (WGS) entry which is preliminary data.</text>
</comment>
<gene>
    <name evidence="2" type="ORF">GFD22_03735</name>
</gene>
<organism evidence="2 3">
    <name type="scientific">Bifidobacterium avesanii</name>
    <dbReference type="NCBI Taxonomy" id="1798157"/>
    <lineage>
        <taxon>Bacteria</taxon>
        <taxon>Bacillati</taxon>
        <taxon>Actinomycetota</taxon>
        <taxon>Actinomycetes</taxon>
        <taxon>Bifidobacteriales</taxon>
        <taxon>Bifidobacteriaceae</taxon>
        <taxon>Bifidobacterium</taxon>
    </lineage>
</organism>
<dbReference type="AlphaFoldDB" id="A0A7K3TGA7"/>
<keyword evidence="1" id="KW-0472">Membrane</keyword>
<reference evidence="2 3" key="1">
    <citation type="submission" date="2019-10" db="EMBL/GenBank/DDBJ databases">
        <title>Bifidobacterium from non-human primates.</title>
        <authorList>
            <person name="Modesto M."/>
        </authorList>
    </citation>
    <scope>NUCLEOTIDE SEQUENCE [LARGE SCALE GENOMIC DNA]</scope>
    <source>
        <strain evidence="2 3">TREC</strain>
    </source>
</reference>
<dbReference type="Proteomes" id="UP000469763">
    <property type="component" value="Unassembled WGS sequence"/>
</dbReference>
<evidence type="ECO:0000256" key="1">
    <source>
        <dbReference type="SAM" id="Phobius"/>
    </source>
</evidence>
<proteinExistence type="predicted"/>
<accession>A0A7K3TGA7</accession>
<protein>
    <submittedName>
        <fullName evidence="2">Uncharacterized protein</fullName>
    </submittedName>
</protein>
<evidence type="ECO:0000313" key="3">
    <source>
        <dbReference type="Proteomes" id="UP000469763"/>
    </source>
</evidence>
<dbReference type="EMBL" id="WHZY01000004">
    <property type="protein sequence ID" value="NEG78092.1"/>
    <property type="molecule type" value="Genomic_DNA"/>
</dbReference>
<evidence type="ECO:0000313" key="2">
    <source>
        <dbReference type="EMBL" id="NEG78092.1"/>
    </source>
</evidence>
<keyword evidence="1" id="KW-0812">Transmembrane</keyword>
<sequence>MRGIADLFSAMRPTTRKFVGRAIAGVVAVSMIGAGVGFGVSAYAEDAKGVAGAAATPSGQIDAAR</sequence>
<keyword evidence="3" id="KW-1185">Reference proteome</keyword>
<keyword evidence="1" id="KW-1133">Transmembrane helix</keyword>